<protein>
    <submittedName>
        <fullName evidence="1">Uncharacterized protein</fullName>
    </submittedName>
</protein>
<dbReference type="EMBL" id="KN412282">
    <property type="protein sequence ID" value="KHG19151.1"/>
    <property type="molecule type" value="Genomic_DNA"/>
</dbReference>
<name>A0A0B0P6Z7_GOSAR</name>
<dbReference type="Proteomes" id="UP000032142">
    <property type="component" value="Unassembled WGS sequence"/>
</dbReference>
<organism evidence="1 2">
    <name type="scientific">Gossypium arboreum</name>
    <name type="common">Tree cotton</name>
    <name type="synonym">Gossypium nanking</name>
    <dbReference type="NCBI Taxonomy" id="29729"/>
    <lineage>
        <taxon>Eukaryota</taxon>
        <taxon>Viridiplantae</taxon>
        <taxon>Streptophyta</taxon>
        <taxon>Embryophyta</taxon>
        <taxon>Tracheophyta</taxon>
        <taxon>Spermatophyta</taxon>
        <taxon>Magnoliopsida</taxon>
        <taxon>eudicotyledons</taxon>
        <taxon>Gunneridae</taxon>
        <taxon>Pentapetalae</taxon>
        <taxon>rosids</taxon>
        <taxon>malvids</taxon>
        <taxon>Malvales</taxon>
        <taxon>Malvaceae</taxon>
        <taxon>Malvoideae</taxon>
        <taxon>Gossypium</taxon>
    </lineage>
</organism>
<reference evidence="2" key="1">
    <citation type="submission" date="2014-09" db="EMBL/GenBank/DDBJ databases">
        <authorList>
            <person name="Mudge J."/>
            <person name="Ramaraj T."/>
            <person name="Lindquist I.E."/>
            <person name="Bharti A.K."/>
            <person name="Sundararajan A."/>
            <person name="Cameron C.T."/>
            <person name="Woodward J.E."/>
            <person name="May G.D."/>
            <person name="Brubaker C."/>
            <person name="Broadhvest J."/>
            <person name="Wilkins T.A."/>
        </authorList>
    </citation>
    <scope>NUCLEOTIDE SEQUENCE</scope>
    <source>
        <strain evidence="2">cv. AKA8401</strain>
    </source>
</reference>
<keyword evidence="2" id="KW-1185">Reference proteome</keyword>
<proteinExistence type="predicted"/>
<sequence>MGVCLSCE</sequence>
<evidence type="ECO:0000313" key="1">
    <source>
        <dbReference type="EMBL" id="KHG19151.1"/>
    </source>
</evidence>
<gene>
    <name evidence="1" type="ORF">F383_23893</name>
</gene>
<evidence type="ECO:0000313" key="2">
    <source>
        <dbReference type="Proteomes" id="UP000032142"/>
    </source>
</evidence>
<accession>A0A0B0P6Z7</accession>